<accession>A0A7J8W8D1</accession>
<dbReference type="OrthoDB" id="514567at2759"/>
<evidence type="ECO:0000256" key="9">
    <source>
        <dbReference type="SAM" id="Coils"/>
    </source>
</evidence>
<evidence type="ECO:0000256" key="2">
    <source>
        <dbReference type="ARBA" id="ARBA00022448"/>
    </source>
</evidence>
<feature type="non-terminal residue" evidence="12">
    <location>
        <position position="1"/>
    </location>
</feature>
<dbReference type="PANTHER" id="PTHR19332:SF1">
    <property type="entry name" value="PEROXISOMAL MEMBRANE PROTEIN PEX13"/>
    <property type="match status" value="1"/>
</dbReference>
<comment type="caution">
    <text evidence="12">The sequence shown here is derived from an EMBL/GenBank/DDBJ whole genome shotgun (WGS) entry which is preliminary data.</text>
</comment>
<keyword evidence="3" id="KW-0653">Protein transport</keyword>
<dbReference type="EMBL" id="JABFAB010240282">
    <property type="protein sequence ID" value="MBA0671286.1"/>
    <property type="molecule type" value="Genomic_DNA"/>
</dbReference>
<evidence type="ECO:0000313" key="13">
    <source>
        <dbReference type="Proteomes" id="UP000593573"/>
    </source>
</evidence>
<evidence type="ECO:0000256" key="6">
    <source>
        <dbReference type="ARBA" id="ARBA00023140"/>
    </source>
</evidence>
<sequence length="519" mass="56825">TGESPPKPWEQAGGSSDSGTFKPPSIGSTNDAVEASGTARPGEIVSTTDRTMAVNRNVLGRPLPNRPWEQQTYGSTCGGYSSSLNYNSGYGSGMYGSSCDGLGSYGGGLYGNGMYRGGYGGLYENSGMYSGGMYGGGFGGFGGPMGGYGMGGMGPYGEQDSNNPFGAPPSPLGFWISFLCVLFDRIGVLYGEIARFVLRLLAIKTKPLKINQPGLGIVLGPNNHHGNQNYIDASNAAPSAAWDNIWGENISAYQDYITSTDEISPVTSGIRAIGYEGTVGMSKEIVGLSHHSRGVYGDVKERINDVNDRLTDGLQSMKEQLREYVWDTIGSSKNKLAGKDDALEAMVTALKEKINELKGELKILKATVGNGMLASKLKQQAMDVPKLKAFKEVRSASEVDNFLWAMEQYFRAISIEDDTTKVNNVAMYFTDVALLWWRRRSIDVRHGRTEIGTWDEFQKEFKAEFYLKYAEDEARAKLRRLTQRGTVKEYVRKFSELMLQISNLNKKEAFFSFIDGLKP</sequence>
<evidence type="ECO:0000256" key="8">
    <source>
        <dbReference type="ARBA" id="ARBA00046271"/>
    </source>
</evidence>
<evidence type="ECO:0000256" key="3">
    <source>
        <dbReference type="ARBA" id="ARBA00022927"/>
    </source>
</evidence>
<keyword evidence="9" id="KW-0175">Coiled coil</keyword>
<evidence type="ECO:0000256" key="1">
    <source>
        <dbReference type="ARBA" id="ARBA00006033"/>
    </source>
</evidence>
<dbReference type="Pfam" id="PF03732">
    <property type="entry name" value="Retrotrans_gag"/>
    <property type="match status" value="1"/>
</dbReference>
<evidence type="ECO:0000256" key="4">
    <source>
        <dbReference type="ARBA" id="ARBA00023010"/>
    </source>
</evidence>
<keyword evidence="4" id="KW-0811">Translocation</keyword>
<dbReference type="AlphaFoldDB" id="A0A7J8W8D1"/>
<dbReference type="GO" id="GO:1990429">
    <property type="term" value="C:peroxisomal importomer complex"/>
    <property type="evidence" value="ECO:0007669"/>
    <property type="project" value="TreeGrafter"/>
</dbReference>
<gene>
    <name evidence="12" type="ORF">Goklo_029595</name>
</gene>
<evidence type="ECO:0000313" key="12">
    <source>
        <dbReference type="EMBL" id="MBA0671286.1"/>
    </source>
</evidence>
<keyword evidence="6" id="KW-0576">Peroxisome</keyword>
<dbReference type="PANTHER" id="PTHR19332">
    <property type="entry name" value="PEROXISOMAL MEMBRANE PROTEIN PEX13"/>
    <property type="match status" value="1"/>
</dbReference>
<evidence type="ECO:0000259" key="11">
    <source>
        <dbReference type="Pfam" id="PF03732"/>
    </source>
</evidence>
<keyword evidence="13" id="KW-1185">Reference proteome</keyword>
<organism evidence="12 13">
    <name type="scientific">Gossypium klotzschianum</name>
    <dbReference type="NCBI Taxonomy" id="34286"/>
    <lineage>
        <taxon>Eukaryota</taxon>
        <taxon>Viridiplantae</taxon>
        <taxon>Streptophyta</taxon>
        <taxon>Embryophyta</taxon>
        <taxon>Tracheophyta</taxon>
        <taxon>Spermatophyta</taxon>
        <taxon>Magnoliopsida</taxon>
        <taxon>eudicotyledons</taxon>
        <taxon>Gunneridae</taxon>
        <taxon>Pentapetalae</taxon>
        <taxon>rosids</taxon>
        <taxon>malvids</taxon>
        <taxon>Malvales</taxon>
        <taxon>Malvaceae</taxon>
        <taxon>Malvoideae</taxon>
        <taxon>Gossypium</taxon>
    </lineage>
</organism>
<dbReference type="Proteomes" id="UP000593573">
    <property type="component" value="Unassembled WGS sequence"/>
</dbReference>
<dbReference type="InterPro" id="IPR005162">
    <property type="entry name" value="Retrotrans_gag_dom"/>
</dbReference>
<feature type="region of interest" description="Disordered" evidence="10">
    <location>
        <begin position="1"/>
        <end position="44"/>
    </location>
</feature>
<feature type="coiled-coil region" evidence="9">
    <location>
        <begin position="300"/>
        <end position="367"/>
    </location>
</feature>
<dbReference type="GO" id="GO:0005778">
    <property type="term" value="C:peroxisomal membrane"/>
    <property type="evidence" value="ECO:0007669"/>
    <property type="project" value="UniProtKB-SubCell"/>
</dbReference>
<name>A0A7J8W8D1_9ROSI</name>
<protein>
    <recommendedName>
        <fullName evidence="7">Peroxin-13</fullName>
    </recommendedName>
</protein>
<proteinExistence type="inferred from homology"/>
<comment type="similarity">
    <text evidence="1">Belongs to the peroxin-13 family.</text>
</comment>
<feature type="domain" description="Retrotransposon gag" evidence="11">
    <location>
        <begin position="425"/>
        <end position="519"/>
    </location>
</feature>
<dbReference type="InterPro" id="IPR035463">
    <property type="entry name" value="Pex13"/>
</dbReference>
<evidence type="ECO:0000256" key="7">
    <source>
        <dbReference type="ARBA" id="ARBA00029693"/>
    </source>
</evidence>
<evidence type="ECO:0000256" key="5">
    <source>
        <dbReference type="ARBA" id="ARBA00023136"/>
    </source>
</evidence>
<comment type="subcellular location">
    <subcellularLocation>
        <location evidence="8">Peroxisome membrane</location>
    </subcellularLocation>
</comment>
<keyword evidence="5" id="KW-0472">Membrane</keyword>
<reference evidence="12 13" key="1">
    <citation type="journal article" date="2019" name="Genome Biol. Evol.">
        <title>Insights into the evolution of the New World diploid cottons (Gossypium, subgenus Houzingenia) based on genome sequencing.</title>
        <authorList>
            <person name="Grover C.E."/>
            <person name="Arick M.A. 2nd"/>
            <person name="Thrash A."/>
            <person name="Conover J.L."/>
            <person name="Sanders W.S."/>
            <person name="Peterson D.G."/>
            <person name="Frelichowski J.E."/>
            <person name="Scheffler J.A."/>
            <person name="Scheffler B.E."/>
            <person name="Wendel J.F."/>
        </authorList>
    </citation>
    <scope>NUCLEOTIDE SEQUENCE [LARGE SCALE GENOMIC DNA]</scope>
    <source>
        <strain evidence="12">57</strain>
        <tissue evidence="12">Leaf</tissue>
    </source>
</reference>
<evidence type="ECO:0000256" key="10">
    <source>
        <dbReference type="SAM" id="MobiDB-lite"/>
    </source>
</evidence>
<keyword evidence="2" id="KW-0813">Transport</keyword>
<dbReference type="GO" id="GO:0016560">
    <property type="term" value="P:protein import into peroxisome matrix, docking"/>
    <property type="evidence" value="ECO:0007669"/>
    <property type="project" value="InterPro"/>
</dbReference>